<dbReference type="RefSeq" id="WP_027305975.1">
    <property type="nucleotide sequence ID" value="NZ_CP020867.1"/>
</dbReference>
<evidence type="ECO:0000256" key="3">
    <source>
        <dbReference type="ARBA" id="ARBA00023125"/>
    </source>
</evidence>
<dbReference type="GO" id="GO:0045881">
    <property type="term" value="P:positive regulation of sporulation resulting in formation of a cellular spore"/>
    <property type="evidence" value="ECO:0007669"/>
    <property type="project" value="TreeGrafter"/>
</dbReference>
<evidence type="ECO:0000313" key="6">
    <source>
        <dbReference type="Proteomes" id="UP000192902"/>
    </source>
</evidence>
<proteinExistence type="inferred from homology"/>
<reference evidence="5 6" key="1">
    <citation type="submission" date="2017-04" db="EMBL/GenBank/DDBJ databases">
        <title>Complete genome sequence of the Campylobacter cuniculorum type strain LMG24588.</title>
        <authorList>
            <person name="Miller W.G."/>
            <person name="Yee E."/>
            <person name="Revez J."/>
            <person name="Bono J.L."/>
            <person name="Rossi M."/>
        </authorList>
    </citation>
    <scope>NUCLEOTIDE SEQUENCE [LARGE SCALE GENOMIC DNA]</scope>
    <source>
        <strain evidence="5 6">LMG 24588</strain>
    </source>
</reference>
<keyword evidence="3" id="KW-0238">DNA-binding</keyword>
<dbReference type="PANTHER" id="PTHR33375">
    <property type="entry name" value="CHROMOSOME-PARTITIONING PROTEIN PARB-RELATED"/>
    <property type="match status" value="1"/>
</dbReference>
<dbReference type="Gene3D" id="3.90.1530.30">
    <property type="match status" value="1"/>
</dbReference>
<dbReference type="FunFam" id="1.10.10.2830:FF:000001">
    <property type="entry name" value="Chromosome partitioning protein ParB"/>
    <property type="match status" value="1"/>
</dbReference>
<dbReference type="InterPro" id="IPR036086">
    <property type="entry name" value="ParB/Sulfiredoxin_sf"/>
</dbReference>
<dbReference type="NCBIfam" id="TIGR00180">
    <property type="entry name" value="parB_part"/>
    <property type="match status" value="1"/>
</dbReference>
<dbReference type="InterPro" id="IPR003115">
    <property type="entry name" value="ParB_N"/>
</dbReference>
<dbReference type="Proteomes" id="UP000192902">
    <property type="component" value="Chromosome"/>
</dbReference>
<dbReference type="Pfam" id="PF17762">
    <property type="entry name" value="HTH_ParB"/>
    <property type="match status" value="1"/>
</dbReference>
<organism evidence="5 6">
    <name type="scientific">Campylobacter cuniculorum DSM 23162 = LMG 24588</name>
    <dbReference type="NCBI Taxonomy" id="1121267"/>
    <lineage>
        <taxon>Bacteria</taxon>
        <taxon>Pseudomonadati</taxon>
        <taxon>Campylobacterota</taxon>
        <taxon>Epsilonproteobacteria</taxon>
        <taxon>Campylobacterales</taxon>
        <taxon>Campylobacteraceae</taxon>
        <taxon>Campylobacter</taxon>
    </lineage>
</organism>
<dbReference type="SMART" id="SM00470">
    <property type="entry name" value="ParB"/>
    <property type="match status" value="1"/>
</dbReference>
<dbReference type="Gene3D" id="1.10.10.2830">
    <property type="match status" value="1"/>
</dbReference>
<evidence type="ECO:0000259" key="4">
    <source>
        <dbReference type="SMART" id="SM00470"/>
    </source>
</evidence>
<dbReference type="FunFam" id="3.90.1530.30:FF:000001">
    <property type="entry name" value="Chromosome partitioning protein ParB"/>
    <property type="match status" value="1"/>
</dbReference>
<keyword evidence="2" id="KW-0159">Chromosome partition</keyword>
<dbReference type="InterPro" id="IPR004437">
    <property type="entry name" value="ParB/RepB/Spo0J"/>
</dbReference>
<dbReference type="eggNOG" id="COG1475">
    <property type="taxonomic scope" value="Bacteria"/>
</dbReference>
<dbReference type="AlphaFoldDB" id="A0A1W6BVN1"/>
<dbReference type="EMBL" id="CP020867">
    <property type="protein sequence ID" value="ARJ56132.1"/>
    <property type="molecule type" value="Genomic_DNA"/>
</dbReference>
<comment type="similarity">
    <text evidence="1">Belongs to the ParB family.</text>
</comment>
<dbReference type="InterPro" id="IPR041468">
    <property type="entry name" value="HTH_ParB/Spo0J"/>
</dbReference>
<feature type="domain" description="ParB-like N-terminal" evidence="4">
    <location>
        <begin position="33"/>
        <end position="122"/>
    </location>
</feature>
<dbReference type="GO" id="GO:0005694">
    <property type="term" value="C:chromosome"/>
    <property type="evidence" value="ECO:0007669"/>
    <property type="project" value="TreeGrafter"/>
</dbReference>
<name>A0A1W6BVN1_9BACT</name>
<dbReference type="Pfam" id="PF02195">
    <property type="entry name" value="ParB_N"/>
    <property type="match status" value="1"/>
</dbReference>
<dbReference type="GO" id="GO:0003677">
    <property type="term" value="F:DNA binding"/>
    <property type="evidence" value="ECO:0007669"/>
    <property type="project" value="UniProtKB-KW"/>
</dbReference>
<evidence type="ECO:0000256" key="1">
    <source>
        <dbReference type="ARBA" id="ARBA00006295"/>
    </source>
</evidence>
<protein>
    <submittedName>
        <fullName evidence="5">Chromosome partitioning protein</fullName>
    </submittedName>
</protein>
<dbReference type="GO" id="GO:0007059">
    <property type="term" value="P:chromosome segregation"/>
    <property type="evidence" value="ECO:0007669"/>
    <property type="project" value="UniProtKB-KW"/>
</dbReference>
<dbReference type="CDD" id="cd16393">
    <property type="entry name" value="SPO0J_N"/>
    <property type="match status" value="1"/>
</dbReference>
<dbReference type="SUPFAM" id="SSF110849">
    <property type="entry name" value="ParB/Sulfiredoxin"/>
    <property type="match status" value="1"/>
</dbReference>
<evidence type="ECO:0000256" key="2">
    <source>
        <dbReference type="ARBA" id="ARBA00022829"/>
    </source>
</evidence>
<dbReference type="KEGG" id="ccun:CCUN_0490"/>
<evidence type="ECO:0000313" key="5">
    <source>
        <dbReference type="EMBL" id="ARJ56132.1"/>
    </source>
</evidence>
<dbReference type="OrthoDB" id="9802051at2"/>
<sequence length="280" mass="32111">MKKGGLGKGLSKLLGDMDAVYTKELGLDKNQVREILIEKIKPNPFQPRKYFDEKSLNELSKSIEEYGLIQPIVVLKKDDFFILVSGERRLRASQILGLKTIAALISNAQEEKLREFALIENIQREDLNPIELANSYKSLIEEHKITQENLANILHKSRSQITNTLRLLNLNPKTQDFIAQGKISQGHAKVLVGLDKKDEEMVVDSILGQKLNVHDTEKMIKKIKNKGKFSLNSHFEFENEMKKITQILAQYGFECKNQKEKLTIYLTSIDKIKKFSKILD</sequence>
<dbReference type="InterPro" id="IPR050336">
    <property type="entry name" value="Chromosome_partition/occlusion"/>
</dbReference>
<accession>A0A1W6BVN1</accession>
<dbReference type="PANTHER" id="PTHR33375:SF1">
    <property type="entry name" value="CHROMOSOME-PARTITIONING PROTEIN PARB-RELATED"/>
    <property type="match status" value="1"/>
</dbReference>
<gene>
    <name evidence="5" type="primary">parB</name>
    <name evidence="5" type="ORF">CCUN_0490</name>
</gene>
<dbReference type="STRING" id="1121267.CCUN_0490"/>